<evidence type="ECO:0000256" key="2">
    <source>
        <dbReference type="ARBA" id="ARBA00022737"/>
    </source>
</evidence>
<keyword evidence="2" id="KW-0677">Repeat</keyword>
<dbReference type="InterPro" id="IPR006212">
    <property type="entry name" value="Furin_repeat"/>
</dbReference>
<proteinExistence type="predicted"/>
<dbReference type="SMART" id="SM00214">
    <property type="entry name" value="VWC"/>
    <property type="match status" value="2"/>
</dbReference>
<dbReference type="CDD" id="cd00064">
    <property type="entry name" value="FU"/>
    <property type="match status" value="5"/>
</dbReference>
<gene>
    <name evidence="6" type="ORF">MAR_028294</name>
</gene>
<protein>
    <submittedName>
        <fullName evidence="6">FRAS1-like protein</fullName>
    </submittedName>
</protein>
<dbReference type="SUPFAM" id="SSF57603">
    <property type="entry name" value="FnI-like domain"/>
    <property type="match status" value="2"/>
</dbReference>
<dbReference type="Pfam" id="PF16184">
    <property type="entry name" value="Cadherin_3"/>
    <property type="match status" value="8"/>
</dbReference>
<dbReference type="EMBL" id="CP111013">
    <property type="protein sequence ID" value="WAQ95604.1"/>
    <property type="molecule type" value="Genomic_DNA"/>
</dbReference>
<dbReference type="Gene3D" id="2.10.220.10">
    <property type="entry name" value="Hormone Receptor, Insulin-like Growth Factor Receptor 1, Chain A, domain 2"/>
    <property type="match status" value="3"/>
</dbReference>
<dbReference type="SUPFAM" id="SSF141072">
    <property type="entry name" value="CalX-like"/>
    <property type="match status" value="4"/>
</dbReference>
<reference evidence="6" key="1">
    <citation type="submission" date="2022-11" db="EMBL/GenBank/DDBJ databases">
        <title>Centuries of genome instability and evolution in soft-shell clam transmissible cancer (bioRxiv).</title>
        <authorList>
            <person name="Hart S.F.M."/>
            <person name="Yonemitsu M.A."/>
            <person name="Giersch R.M."/>
            <person name="Beal B.F."/>
            <person name="Arriagada G."/>
            <person name="Davis B.W."/>
            <person name="Ostrander E.A."/>
            <person name="Goff S.P."/>
            <person name="Metzger M.J."/>
        </authorList>
    </citation>
    <scope>NUCLEOTIDE SEQUENCE</scope>
    <source>
        <strain evidence="6">MELC-2E11</strain>
        <tissue evidence="6">Siphon/mantle</tissue>
    </source>
</reference>
<evidence type="ECO:0000313" key="7">
    <source>
        <dbReference type="Proteomes" id="UP001164746"/>
    </source>
</evidence>
<evidence type="ECO:0000256" key="4">
    <source>
        <dbReference type="SAM" id="Phobius"/>
    </source>
</evidence>
<evidence type="ECO:0000313" key="6">
    <source>
        <dbReference type="EMBL" id="WAQ95604.1"/>
    </source>
</evidence>
<dbReference type="PANTHER" id="PTHR45739">
    <property type="entry name" value="MATRIX PROTEIN, PUTATIVE-RELATED"/>
    <property type="match status" value="1"/>
</dbReference>
<dbReference type="SMART" id="SM00261">
    <property type="entry name" value="FU"/>
    <property type="match status" value="5"/>
</dbReference>
<dbReference type="PROSITE" id="PS01208">
    <property type="entry name" value="VWFC_1"/>
    <property type="match status" value="1"/>
</dbReference>
<keyword evidence="4" id="KW-1133">Transmembrane helix</keyword>
<feature type="domain" description="VWFC" evidence="5">
    <location>
        <begin position="272"/>
        <end position="309"/>
    </location>
</feature>
<organism evidence="6 7">
    <name type="scientific">Mya arenaria</name>
    <name type="common">Soft-shell clam</name>
    <dbReference type="NCBI Taxonomy" id="6604"/>
    <lineage>
        <taxon>Eukaryota</taxon>
        <taxon>Metazoa</taxon>
        <taxon>Spiralia</taxon>
        <taxon>Lophotrochozoa</taxon>
        <taxon>Mollusca</taxon>
        <taxon>Bivalvia</taxon>
        <taxon>Autobranchia</taxon>
        <taxon>Heteroconchia</taxon>
        <taxon>Euheterodonta</taxon>
        <taxon>Imparidentia</taxon>
        <taxon>Neoheterodontei</taxon>
        <taxon>Myida</taxon>
        <taxon>Myoidea</taxon>
        <taxon>Myidae</taxon>
        <taxon>Mya</taxon>
    </lineage>
</organism>
<dbReference type="InterPro" id="IPR038081">
    <property type="entry name" value="CalX-like_sf"/>
</dbReference>
<feature type="transmembrane region" description="Helical" evidence="4">
    <location>
        <begin position="3048"/>
        <end position="3073"/>
    </location>
</feature>
<dbReference type="Pfam" id="PF00093">
    <property type="entry name" value="VWC"/>
    <property type="match status" value="2"/>
</dbReference>
<dbReference type="InterPro" id="IPR003644">
    <property type="entry name" value="Calx_beta"/>
</dbReference>
<dbReference type="InterPro" id="IPR051561">
    <property type="entry name" value="FRAS1_ECM"/>
</dbReference>
<dbReference type="SMART" id="SM00237">
    <property type="entry name" value="Calx_beta"/>
    <property type="match status" value="3"/>
</dbReference>
<name>A0ABY7DEB5_MYAAR</name>
<keyword evidence="3" id="KW-0106">Calcium</keyword>
<dbReference type="Pfam" id="PF03160">
    <property type="entry name" value="Calx-beta"/>
    <property type="match status" value="4"/>
</dbReference>
<keyword evidence="4" id="KW-0812">Transmembrane</keyword>
<dbReference type="SUPFAM" id="SSF57184">
    <property type="entry name" value="Growth factor receptor domain"/>
    <property type="match status" value="3"/>
</dbReference>
<keyword evidence="7" id="KW-1185">Reference proteome</keyword>
<sequence length="3157" mass="348465">MYRSTMQLQEGRVPSNLCGQLLSRMHDQSFILITQSGMQSCVFNVSVTTGQWNVGAWPALKPSVTQGRSPTPHLDSVVLSAYLLAGRAHTRVNITEMGLHGHHCHVQSVCVRTDNTSAIQYSALLLSVQKRKHWRLYLARAARRVTASTPHAKRAQGSTKLENSGIVTRNEKKVTRPGDCCPECVPTHGACDSLDPPRYSGDLWNTSSCEYCMCDKGKVLCHKASCENLVCFKEEVLIHHPGSCCPQCVIPPSCELAGQTHKDGSWWKADDCTLCECHDGVTRCYQEHCPDCPSGHRRNSLLGECCGTCEKITCNPQCTDCEIGAPDNCTSCTNTQLFVQDGRCLHTCRMGFYPSPHGTCLPCDETCYTCIEGSQFHCEMCQPGLMWKHGECVTQCGLGYYLQNGKCLECAPSCKSCSGPGSDQCVSCSNHAQHVTQHVRHAPLMDPHVPPAGRAAIFTKDSVSRGAHQECHPSCETCNGGSNKNCTSCFPGNKISKKGRCRSECDKGQYLAIDNICKDCESGCEECHAAWGGVGSVCSGCEQREDVPLGSICMEDCPQACGDHCLSCNSPTSCTRCTKNMLVSQGQCVTKCGQGQYEEGATMSCKGNLGPPILKVLNHIEVPDGEIATVDFGLFFVSDPDTPTEDLIVTIVTLPSNGDLVMATEGHDLEIKAGENMTVGEIMEGRLRFRHHAGHSDKGMCKLQVSDNKLTSPYSDLYFQGVMTSAITIATRSLLLATQGDITVIRSSVLDLHTLADPENVNITGTDGFHVITFLLNIQIREKESIHPVLMHNRVGHVTLGEKLQISNDLLLATVLDEAHTEEVVYTLTPTINNPQEGEVLMVVPIPPSGVGNGWDDIGEGYMAARLTRFLQRDIDEGRIWYKNRGTAAFTDFIRFEVADTGSSTDVLSDQAFKITVREKAVPGPMTHPTLASGIHLAIKVLENELVPITPASLSFMDHDTSPAGIYYEVTRPLGLRDGSLEHVERPSRNVHIFTQEDVNNNRIIYRPPAAELGYKEKEVFFFFTVSDGNEGEALIEHKFSITLVPVNNQPPRLTSLPPTLHLAQGGSLPIGQAVVSVVDDDTPLDNLTITLTRAPHSGKLEKMDGKNWLTLKEGDTFSYRELTDNVFQYRHDGSGTLYDTMQVVVSDGEHKTATSVDVRVLRMDQSAPHLLPSASCRLVVKEGTAQPITRDVLAFADSDDLDLNLNILLTKATRQGKLLLGNMQAKAGNTFTQADINNGKLSFLADSEIGQSHITEILIFNVSDISGNILPSQTLTVLIEPDNNLPPKVEVTKKLKVKEGGKASLTSDLITVTDLDTPLSDLVVVIATKPEHGAIRNIAPAEGSDVIQDRMVTKFPAEDLQNGYILYSQSDHVGCEPVSDSVVFYVEDGKNRSPPSRLNISIQGVNDEKPDIVVEQVFVQEGQRVVITNNSVFITDLDTAPSNITLTEILDGLLMYGHDGSQVAVDTFSLLVTDGNHTSHTRVPVIMGLINDESPRVVVNRGLRVYAGTNSKITWEELHCTDMDSDAMQLTYTVTKEPRFGALYLGSASHAQMVSSKGPVSSFTQEGVFEGDAIVEFHQSDLVSKSVKYVHTSLSEDQLDSFIFSVSDGANSVTQPFTVRISPVDDSIPFVTNNGLKVQAGVRKVFTEFDLKAEDLDTTEDLLTFKISQHPQHGNIERLVDSDWQVASSFSMSEIYEGHVSYMHDGRKAMEDVVRLTATDGTNEQFIVSNNGEFSLPQTESFANLGLQFLEDQGPLTGNIITSHELRAVDEDTPATRLEFVVRKAPDLGRLELTTHPGVDVASFTQGNIFHITWSVVEFEQPLMNVTETAGVVLVPIVRKGYLKQYSMVTCHTQYGTATSSEQGRRETFYVELIQPSFTLLGSSMKISVTIEDLEDEPVLQFQNAEYHVKEGDSYLSANILRTGDISSTVSTICYTTSLSARGSPLDRLDSGSDYISRGNKASEQFDLQLTLPSYGARLGARAHATVVIDGPNDESSIHFSQASYNFSEDAGTVSVELVRDGNDLSHTSTTCQLTLLDDTLDPRVEGVETFSVFLSSAVSSNLVQPYHATVSIDDTWQDVPSMSFEESSYMVDESSGHVSVQIVRTGDSSLESSVVCYTQQDFALVGVDYVDRALSEEARIVKNCTVEIVNDDIFESNETFHMQLAQPLGSDQYQAYVGEMNSTTVTITNTDDVPKIQFERSAYSIPEPSVKDQITTVMLRVMRFGDVTRTASVRCSTRDGSAAAGTDFNPKSQFLVFAEGVKNLNFTVDVLYNSDIEWHETFSIVLGPDQPAGAELGLVSTATITILDNDVSGSMVLPAPPVVVSLLQYDSVETGMRVEPTPGYPLVCVTPCDPHYPTYTTTQPLCEQGGMNQSAMFYRWEVAVPDLTGARPPFIEISYNTVFTSVNHITLDSIYFRPSFQVRCVVQPLDTKGNPGIPLKSNPVLIGRDNGICKSSRYSGLPFSYEAQSFHATLDYVGTEDKSHPNTIHVKVKVPHQDGMLPLISTFPISNLKYVLSEPIYRQQHLCSNIIIPEERSILLQSGFLGNSSIQPKHLAAGYDFPYQFDPELRDAKTLMFYKYLNMKECLWQFEAWYHMTDLVDLCGGRAMSDFQVRGRGQTYLTVRVPLYVSYLYAVAPIGWGSLEHMTELEFSFYYDTVLWRSGLETRGQLGGRLQVMRVVIGDDRRLVVDIKTQAKFRGVYVLSHPTLPGYTSRFVSKETDIKFDLDLVWGQNTFDGPQQLWRATSQFSFKDYSGKYSVELIPCTVSGTQSYTIHSPMPCTAQQPLEFEVPIAFQQSNRPVPLEYTLNTHFQITNKEQEFFANPFSRQNVAQSGDNDVAFAKGDQLYGRVLWSPEQDLQAAFSLALERVYICAGRDGHIPTYDPTGTVYNSGPQYGCIRPGPDLKYRFLVLDRSAPKFTSKQFEGVRFDAMFASESPQYASLVSVPGMDGFVLRVDPLYKVMSGFQWYLQVIYSIGPTDSIFRRKRSALLSLDKNKRSAADSANMKYDWLESNTSKNGTNIKVLNLNNTQVQEVIAKTDSEGGINLLTILLPIICAVIILLIISCVIIIIIRKKRRKRHQRHVPVHRRNNLEPCPRNTVIYKGKPNNPITVRCSSSLELKQSVVYKGDHGKSAVRIKDTNIQKDKNISKNNGTEV</sequence>
<dbReference type="InterPro" id="IPR001007">
    <property type="entry name" value="VWF_dom"/>
</dbReference>
<evidence type="ECO:0000256" key="3">
    <source>
        <dbReference type="ARBA" id="ARBA00022837"/>
    </source>
</evidence>
<dbReference type="PANTHER" id="PTHR45739:SF1">
    <property type="entry name" value="EXTRACELLULAR MATRIX ORGANIZING PROTEIN FRAS1"/>
    <property type="match status" value="1"/>
</dbReference>
<dbReference type="Gene3D" id="2.60.40.2030">
    <property type="match status" value="3"/>
</dbReference>
<keyword evidence="4" id="KW-0472">Membrane</keyword>
<accession>A0ABY7DEB5</accession>
<dbReference type="Proteomes" id="UP001164746">
    <property type="component" value="Chromosome 2"/>
</dbReference>
<evidence type="ECO:0000256" key="1">
    <source>
        <dbReference type="ARBA" id="ARBA00022729"/>
    </source>
</evidence>
<evidence type="ECO:0000259" key="5">
    <source>
        <dbReference type="PROSITE" id="PS01208"/>
    </source>
</evidence>
<dbReference type="InterPro" id="IPR009030">
    <property type="entry name" value="Growth_fac_rcpt_cys_sf"/>
</dbReference>
<dbReference type="Gene3D" id="6.20.200.20">
    <property type="match status" value="2"/>
</dbReference>
<keyword evidence="1" id="KW-0732">Signal</keyword>